<keyword evidence="4 8" id="KW-0067">ATP-binding</keyword>
<protein>
    <submittedName>
        <fullName evidence="8">Phosphonate ABC transporter ATP-binding protein</fullName>
    </submittedName>
</protein>
<keyword evidence="5" id="KW-1278">Translocase</keyword>
<accession>A0ABV1NMX7</accession>
<dbReference type="Pfam" id="PF00005">
    <property type="entry name" value="ABC_tran"/>
    <property type="match status" value="1"/>
</dbReference>
<evidence type="ECO:0000256" key="5">
    <source>
        <dbReference type="ARBA" id="ARBA00022967"/>
    </source>
</evidence>
<organism evidence="8 9">
    <name type="scientific">Brevundimonas aurifodinae</name>
    <dbReference type="NCBI Taxonomy" id="1508312"/>
    <lineage>
        <taxon>Bacteria</taxon>
        <taxon>Pseudomonadati</taxon>
        <taxon>Pseudomonadota</taxon>
        <taxon>Alphaproteobacteria</taxon>
        <taxon>Caulobacterales</taxon>
        <taxon>Caulobacteraceae</taxon>
        <taxon>Brevundimonas</taxon>
    </lineage>
</organism>
<evidence type="ECO:0000256" key="2">
    <source>
        <dbReference type="ARBA" id="ARBA00022475"/>
    </source>
</evidence>
<keyword evidence="6" id="KW-0472">Membrane</keyword>
<feature type="domain" description="ABC transporter" evidence="7">
    <location>
        <begin position="19"/>
        <end position="265"/>
    </location>
</feature>
<evidence type="ECO:0000256" key="4">
    <source>
        <dbReference type="ARBA" id="ARBA00022840"/>
    </source>
</evidence>
<dbReference type="GO" id="GO:0005524">
    <property type="term" value="F:ATP binding"/>
    <property type="evidence" value="ECO:0007669"/>
    <property type="project" value="UniProtKB-KW"/>
</dbReference>
<dbReference type="Proteomes" id="UP001445732">
    <property type="component" value="Unassembled WGS sequence"/>
</dbReference>
<dbReference type="NCBIfam" id="TIGR02315">
    <property type="entry name" value="ABC_phnC"/>
    <property type="match status" value="1"/>
</dbReference>
<dbReference type="Gene3D" id="3.40.50.300">
    <property type="entry name" value="P-loop containing nucleotide triphosphate hydrolases"/>
    <property type="match status" value="1"/>
</dbReference>
<proteinExistence type="predicted"/>
<dbReference type="InterPro" id="IPR003593">
    <property type="entry name" value="AAA+_ATPase"/>
</dbReference>
<dbReference type="PROSITE" id="PS50893">
    <property type="entry name" value="ABC_TRANSPORTER_2"/>
    <property type="match status" value="1"/>
</dbReference>
<dbReference type="EMBL" id="JBEGDD010000005">
    <property type="protein sequence ID" value="MEQ7154988.1"/>
    <property type="molecule type" value="Genomic_DNA"/>
</dbReference>
<keyword evidence="1" id="KW-0813">Transport</keyword>
<dbReference type="InterPro" id="IPR012693">
    <property type="entry name" value="ABC_transpr_PhnC"/>
</dbReference>
<dbReference type="CDD" id="cd03256">
    <property type="entry name" value="ABC_PhnC_transporter"/>
    <property type="match status" value="1"/>
</dbReference>
<evidence type="ECO:0000256" key="6">
    <source>
        <dbReference type="ARBA" id="ARBA00023136"/>
    </source>
</evidence>
<gene>
    <name evidence="8" type="primary">phnC</name>
    <name evidence="8" type="ORF">ABN401_07165</name>
</gene>
<dbReference type="InterPro" id="IPR027417">
    <property type="entry name" value="P-loop_NTPase"/>
</dbReference>
<dbReference type="SUPFAM" id="SSF52540">
    <property type="entry name" value="P-loop containing nucleoside triphosphate hydrolases"/>
    <property type="match status" value="1"/>
</dbReference>
<dbReference type="InterPro" id="IPR003439">
    <property type="entry name" value="ABC_transporter-like_ATP-bd"/>
</dbReference>
<dbReference type="InterPro" id="IPR050086">
    <property type="entry name" value="MetN_ABC_transporter-like"/>
</dbReference>
<evidence type="ECO:0000313" key="9">
    <source>
        <dbReference type="Proteomes" id="UP001445732"/>
    </source>
</evidence>
<keyword evidence="2" id="KW-1003">Cell membrane</keyword>
<keyword evidence="3" id="KW-0547">Nucleotide-binding</keyword>
<comment type="caution">
    <text evidence="8">The sequence shown here is derived from an EMBL/GenBank/DDBJ whole genome shotgun (WGS) entry which is preliminary data.</text>
</comment>
<dbReference type="PANTHER" id="PTHR43166:SF6">
    <property type="entry name" value="PHOSPHONATES IMPORT ATP-BINDING PROTEIN PHNC"/>
    <property type="match status" value="1"/>
</dbReference>
<dbReference type="PANTHER" id="PTHR43166">
    <property type="entry name" value="AMINO ACID IMPORT ATP-BINDING PROTEIN"/>
    <property type="match status" value="1"/>
</dbReference>
<dbReference type="SMART" id="SM00382">
    <property type="entry name" value="AAA"/>
    <property type="match status" value="1"/>
</dbReference>
<keyword evidence="9" id="KW-1185">Reference proteome</keyword>
<evidence type="ECO:0000256" key="3">
    <source>
        <dbReference type="ARBA" id="ARBA00022741"/>
    </source>
</evidence>
<dbReference type="RefSeq" id="WP_349684153.1">
    <property type="nucleotide sequence ID" value="NZ_JBEGDD010000005.1"/>
</dbReference>
<reference evidence="8 9" key="1">
    <citation type="submission" date="2024-06" db="EMBL/GenBank/DDBJ databases">
        <title>Brevundimonas sp. C11.</title>
        <authorList>
            <person name="Maltman C."/>
        </authorList>
    </citation>
    <scope>NUCLEOTIDE SEQUENCE [LARGE SCALE GENOMIC DNA]</scope>
    <source>
        <strain evidence="8 9">C11</strain>
    </source>
</reference>
<evidence type="ECO:0000256" key="1">
    <source>
        <dbReference type="ARBA" id="ARBA00022448"/>
    </source>
</evidence>
<name>A0ABV1NMX7_9CAUL</name>
<evidence type="ECO:0000313" key="8">
    <source>
        <dbReference type="EMBL" id="MEQ7154988.1"/>
    </source>
</evidence>
<sequence length="274" mass="28725">MSSSAAATAAPGPLATSLVLARDVSKTFGARKALDGVSVSVAAGEMVALIGPSGSGKSTLLRSITGLQSIDGGKGTISVFGQTVQKDGRVTGARAARRRLGMIFQQFNLVGRLSLFSNVMLGALGRLPGWRGMLGAWPSADKSRAMQALHRVGVSDYAAQRANTLSGGQQQRGAIARALVQGAEGILADEPVASLDPVSARKVMELLVELNKRDGLGVIVTLHQVDYAIRYCDRVIALKAGKVVYDGPSTGLDTKQLIDIYGPEFEDAFWEAKA</sequence>
<evidence type="ECO:0000259" key="7">
    <source>
        <dbReference type="PROSITE" id="PS50893"/>
    </source>
</evidence>